<evidence type="ECO:0000313" key="5">
    <source>
        <dbReference type="EMBL" id="CAG1845172.1"/>
    </source>
</evidence>
<dbReference type="EMBL" id="HG996471">
    <property type="protein sequence ID" value="CAG1845172.1"/>
    <property type="molecule type" value="Genomic_DNA"/>
</dbReference>
<dbReference type="AlphaFoldDB" id="A0A804JC80"/>
<dbReference type="PANTHER" id="PTHR34360:SF1">
    <property type="entry name" value="OS08G0519400 PROTEIN"/>
    <property type="match status" value="1"/>
</dbReference>
<feature type="chain" id="PRO_5036407791" evidence="4">
    <location>
        <begin position="24"/>
        <end position="445"/>
    </location>
</feature>
<dbReference type="PANTHER" id="PTHR34360">
    <property type="entry name" value="OS08G0519400 PROTEIN"/>
    <property type="match status" value="1"/>
</dbReference>
<feature type="transmembrane region" description="Helical" evidence="3">
    <location>
        <begin position="393"/>
        <end position="413"/>
    </location>
</feature>
<dbReference type="Gramene" id="Ma06_t03470.3">
    <property type="protein sequence ID" value="Ma06_p03470.3"/>
    <property type="gene ID" value="Ma06_g03470"/>
</dbReference>
<dbReference type="InParanoid" id="A0A804JC80"/>
<keyword evidence="3" id="KW-0812">Transmembrane</keyword>
<dbReference type="SUPFAM" id="SSF58113">
    <property type="entry name" value="Apolipoprotein A-I"/>
    <property type="match status" value="1"/>
</dbReference>
<reference evidence="5" key="1">
    <citation type="submission" date="2021-03" db="EMBL/GenBank/DDBJ databases">
        <authorList>
            <consortium name="Genoscope - CEA"/>
            <person name="William W."/>
        </authorList>
    </citation>
    <scope>NUCLEOTIDE SEQUENCE</scope>
    <source>
        <strain evidence="5">Doubled-haploid Pahang</strain>
    </source>
</reference>
<evidence type="ECO:0000313" key="6">
    <source>
        <dbReference type="EnsemblPlants" id="Ma06_p03470.3"/>
    </source>
</evidence>
<gene>
    <name evidence="5" type="ORF">GSMUA_149670.1</name>
</gene>
<organism evidence="6 7">
    <name type="scientific">Musa acuminata subsp. malaccensis</name>
    <name type="common">Wild banana</name>
    <name type="synonym">Musa malaccensis</name>
    <dbReference type="NCBI Taxonomy" id="214687"/>
    <lineage>
        <taxon>Eukaryota</taxon>
        <taxon>Viridiplantae</taxon>
        <taxon>Streptophyta</taxon>
        <taxon>Embryophyta</taxon>
        <taxon>Tracheophyta</taxon>
        <taxon>Spermatophyta</taxon>
        <taxon>Magnoliopsida</taxon>
        <taxon>Liliopsida</taxon>
        <taxon>Zingiberales</taxon>
        <taxon>Musaceae</taxon>
        <taxon>Musa</taxon>
    </lineage>
</organism>
<feature type="signal peptide" evidence="4">
    <location>
        <begin position="1"/>
        <end position="23"/>
    </location>
</feature>
<dbReference type="Proteomes" id="UP000012960">
    <property type="component" value="Unplaced"/>
</dbReference>
<evidence type="ECO:0000256" key="4">
    <source>
        <dbReference type="SAM" id="SignalP"/>
    </source>
</evidence>
<keyword evidence="7" id="KW-1185">Reference proteome</keyword>
<evidence type="ECO:0000256" key="3">
    <source>
        <dbReference type="SAM" id="Phobius"/>
    </source>
</evidence>
<protein>
    <submittedName>
        <fullName evidence="5">(wild Malaysian banana) hypothetical protein</fullName>
    </submittedName>
</protein>
<dbReference type="Gene3D" id="1.10.287.1490">
    <property type="match status" value="1"/>
</dbReference>
<keyword evidence="4" id="KW-0732">Signal</keyword>
<accession>A0A804JC80</accession>
<sequence>MMEASKLLIASTVICLVFVGAWADAGAEEEVVVQHLAPDSALKLELEQLRSKISALEASILDRTRDLKSKDETITHLEMIIEEKSKTLLSLQSEIESVQKKGAGDAEELVKKAHARAGELEKQMAKLRNDIELQNKRRVALDVQAGETEKKVGELNLKLENLQKINDEQKRRIQKTEHALHVAEEELMRAQLETRAKSKELSQAHGAWLPRWFAAHINRYLELAATYWKHHAKPTLDVFLHKALEKSAQAQKRMEPHLEMAKNKWIPAIKERWVILATNAEPYVHTLSAKTVEVYHTSKDAIATHVVKVQELGGPYFQAAKRFSKPYIDQVATITKPHFKKVQFALKPYKKRIVRAYGKFHKSATVYHHQVQAGIHEHLKKYELTKPLATKELVWFMASALLALPIFLVYRFLSDILCSKNTRKPTRNAHGSHTHRRPKRRHPDK</sequence>
<feature type="coiled-coil region" evidence="1">
    <location>
        <begin position="39"/>
        <end position="193"/>
    </location>
</feature>
<dbReference type="FunCoup" id="A0A804JC80">
    <property type="interactions" value="3745"/>
</dbReference>
<evidence type="ECO:0000256" key="1">
    <source>
        <dbReference type="SAM" id="Coils"/>
    </source>
</evidence>
<proteinExistence type="predicted"/>
<evidence type="ECO:0000256" key="2">
    <source>
        <dbReference type="SAM" id="MobiDB-lite"/>
    </source>
</evidence>
<feature type="region of interest" description="Disordered" evidence="2">
    <location>
        <begin position="423"/>
        <end position="445"/>
    </location>
</feature>
<keyword evidence="1" id="KW-0175">Coiled coil</keyword>
<dbReference type="OMA" id="VNANHGH"/>
<dbReference type="OrthoDB" id="2017695at2759"/>
<keyword evidence="3" id="KW-0472">Membrane</keyword>
<keyword evidence="3" id="KW-1133">Transmembrane helix</keyword>
<name>A0A804JC80_MUSAM</name>
<reference evidence="6" key="2">
    <citation type="submission" date="2021-05" db="UniProtKB">
        <authorList>
            <consortium name="EnsemblPlants"/>
        </authorList>
    </citation>
    <scope>IDENTIFICATION</scope>
    <source>
        <strain evidence="6">subsp. malaccensis</strain>
    </source>
</reference>
<evidence type="ECO:0000313" key="7">
    <source>
        <dbReference type="Proteomes" id="UP000012960"/>
    </source>
</evidence>
<dbReference type="EnsemblPlants" id="Ma06_t03470.3">
    <property type="protein sequence ID" value="Ma06_p03470.3"/>
    <property type="gene ID" value="Ma06_g03470"/>
</dbReference>